<organism evidence="3">
    <name type="scientific">Staphylococcus aureus</name>
    <dbReference type="NCBI Taxonomy" id="1280"/>
    <lineage>
        <taxon>Bacteria</taxon>
        <taxon>Bacillati</taxon>
        <taxon>Bacillota</taxon>
        <taxon>Bacilli</taxon>
        <taxon>Bacillales</taxon>
        <taxon>Staphylococcaceae</taxon>
        <taxon>Staphylococcus</taxon>
    </lineage>
</organism>
<dbReference type="Proteomes" id="UP000052129">
    <property type="component" value="Unassembled WGS sequence"/>
</dbReference>
<protein>
    <submittedName>
        <fullName evidence="3">Uncharacterized protein</fullName>
    </submittedName>
</protein>
<dbReference type="EMBL" id="LALJ01000016">
    <property type="protein sequence ID" value="KMR36284.1"/>
    <property type="molecule type" value="Genomic_DNA"/>
</dbReference>
<accession>A0A1E8XA58</accession>
<evidence type="ECO:0000256" key="1">
    <source>
        <dbReference type="SAM" id="Phobius"/>
    </source>
</evidence>
<comment type="caution">
    <text evidence="3">The sequence shown here is derived from an EMBL/GenBank/DDBJ whole genome shotgun (WGS) entry which is preliminary data.</text>
</comment>
<dbReference type="AlphaFoldDB" id="A0A2C9TSC7"/>
<reference evidence="3" key="1">
    <citation type="journal article" date="2015" name="J. Infect. Dis.">
        <title>Parallel Epidemics of Community-Associated Methicillin-Resistant Staphylococcus aureus USA300 Infection in North and South America.</title>
        <authorList>
            <person name="Planet P.J."/>
            <person name="Diaz L."/>
            <person name="Kolokotronis S.O."/>
            <person name="Narechania A."/>
            <person name="Reyes J."/>
            <person name="Xing G."/>
            <person name="Rincon S."/>
            <person name="Smith H."/>
            <person name="Panesso D."/>
            <person name="Ryan C."/>
            <person name="Smith D.P."/>
            <person name="Guzman M."/>
            <person name="Zurita J."/>
            <person name="Sebra R."/>
            <person name="Deikus G."/>
            <person name="Nolan R.L."/>
            <person name="Tenover F.C."/>
            <person name="Weinstock G.M."/>
            <person name="Robinson D.A."/>
            <person name="Arias C.A."/>
        </authorList>
    </citation>
    <scope>NUCLEOTIDE SEQUENCE</scope>
    <source>
        <strain evidence="2">CA15</strain>
        <strain evidence="3">M121</strain>
    </source>
</reference>
<keyword evidence="1" id="KW-1133">Transmembrane helix</keyword>
<evidence type="ECO:0000313" key="3">
    <source>
        <dbReference type="EMBL" id="KMR55987.1"/>
    </source>
</evidence>
<reference evidence="4" key="3">
    <citation type="journal article" date="2016" name="J. Infect. Dis.">
        <title>Comparative Genomics of Community-Associated Methicillin-Resistant Staphylococcus aureus Shows the Emergence of Clone ST8-USA300 in Geneva, Switzerland.</title>
        <authorList>
            <person name="Von Dach E."/>
            <person name="Diene S.M."/>
            <person name="Fankhauser C."/>
            <person name="Schrenzel J."/>
            <person name="Harbarth S."/>
            <person name="Francois P."/>
        </authorList>
    </citation>
    <scope>NUCLEOTIDE SEQUENCE</scope>
    <source>
        <strain evidence="4">MRSA_S26</strain>
    </source>
</reference>
<dbReference type="SMR" id="A0A2C9TSC7"/>
<gene>
    <name evidence="4" type="ORF">ACR79_08940</name>
    <name evidence="3" type="ORF">EP54_13095</name>
    <name evidence="2" type="ORF">EQ90_08340</name>
</gene>
<feature type="transmembrane region" description="Helical" evidence="1">
    <location>
        <begin position="59"/>
        <end position="80"/>
    </location>
</feature>
<keyword evidence="1" id="KW-0472">Membrane</keyword>
<dbReference type="EMBL" id="LFVP01000005">
    <property type="protein sequence ID" value="KSA79850.1"/>
    <property type="molecule type" value="Genomic_DNA"/>
</dbReference>
<accession>A0A2C9TSC7</accession>
<name>A0A2C9TSC7_STAAU</name>
<evidence type="ECO:0000313" key="2">
    <source>
        <dbReference type="EMBL" id="KMR36284.1"/>
    </source>
</evidence>
<proteinExistence type="predicted"/>
<evidence type="ECO:0000313" key="4">
    <source>
        <dbReference type="EMBL" id="KSA79850.1"/>
    </source>
</evidence>
<keyword evidence="1" id="KW-0812">Transmembrane</keyword>
<reference evidence="4" key="2">
    <citation type="submission" date="2015-06" db="EMBL/GenBank/DDBJ databases">
        <authorList>
            <person name="Diene S.M."/>
            <person name="Von Dach E."/>
            <person name="Fankhauser C."/>
            <person name="Schrenzel J."/>
            <person name="Harbarth S."/>
            <person name="Francois P."/>
        </authorList>
    </citation>
    <scope>NUCLEOTIDE SEQUENCE</scope>
    <source>
        <strain evidence="4">MRSA_S26</strain>
    </source>
</reference>
<dbReference type="EMBL" id="LALQ01000067">
    <property type="protein sequence ID" value="KMR55987.1"/>
    <property type="molecule type" value="Genomic_DNA"/>
</dbReference>
<sequence length="99" mass="11730">MFSTLFHVTKRTTRDYKYQLFPQVLLVFLLFIDTLHFHLSNTKKKLSNLCCLTPLYYPYFTIIHISLNYLMLASIFSIFLPSMTSLMRFVCNFLLSSNV</sequence>
<feature type="transmembrane region" description="Helical" evidence="1">
    <location>
        <begin position="20"/>
        <end position="39"/>
    </location>
</feature>